<evidence type="ECO:0000256" key="4">
    <source>
        <dbReference type="SAM" id="MobiDB-lite"/>
    </source>
</evidence>
<feature type="compositionally biased region" description="Low complexity" evidence="4">
    <location>
        <begin position="771"/>
        <end position="780"/>
    </location>
</feature>
<dbReference type="RefSeq" id="XP_013247590.1">
    <property type="nucleotide sequence ID" value="XM_013392136.1"/>
</dbReference>
<feature type="compositionally biased region" description="Basic residues" evidence="4">
    <location>
        <begin position="421"/>
        <end position="437"/>
    </location>
</feature>
<dbReference type="GO" id="GO:0005768">
    <property type="term" value="C:endosome"/>
    <property type="evidence" value="ECO:0007669"/>
    <property type="project" value="UniProtKB-SubCell"/>
</dbReference>
<protein>
    <submittedName>
        <fullName evidence="5">Mitochondrial carrier domain-containing protein, putative</fullName>
    </submittedName>
</protein>
<feature type="compositionally biased region" description="Low complexity" evidence="4">
    <location>
        <begin position="1169"/>
        <end position="1200"/>
    </location>
</feature>
<dbReference type="Proteomes" id="UP000018050">
    <property type="component" value="Unassembled WGS sequence"/>
</dbReference>
<feature type="compositionally biased region" description="Low complexity" evidence="4">
    <location>
        <begin position="870"/>
        <end position="900"/>
    </location>
</feature>
<feature type="compositionally biased region" description="Low complexity" evidence="4">
    <location>
        <begin position="1131"/>
        <end position="1146"/>
    </location>
</feature>
<evidence type="ECO:0000256" key="2">
    <source>
        <dbReference type="ARBA" id="ARBA00004177"/>
    </source>
</evidence>
<keyword evidence="6" id="KW-1185">Reference proteome</keyword>
<dbReference type="VEuPathDB" id="ToxoDB:EAH_00034890"/>
<dbReference type="PANTHER" id="PTHR45981">
    <property type="entry name" value="LD02310P"/>
    <property type="match status" value="1"/>
</dbReference>
<evidence type="ECO:0000313" key="5">
    <source>
        <dbReference type="EMBL" id="CDI83269.1"/>
    </source>
</evidence>
<feature type="compositionally biased region" description="Gly residues" evidence="4">
    <location>
        <begin position="820"/>
        <end position="836"/>
    </location>
</feature>
<organism evidence="5 6">
    <name type="scientific">Eimeria acervulina</name>
    <name type="common">Coccidian parasite</name>
    <dbReference type="NCBI Taxonomy" id="5801"/>
    <lineage>
        <taxon>Eukaryota</taxon>
        <taxon>Sar</taxon>
        <taxon>Alveolata</taxon>
        <taxon>Apicomplexa</taxon>
        <taxon>Conoidasida</taxon>
        <taxon>Coccidia</taxon>
        <taxon>Eucoccidiorida</taxon>
        <taxon>Eimeriorina</taxon>
        <taxon>Eimeriidae</taxon>
        <taxon>Eimeria</taxon>
    </lineage>
</organism>
<evidence type="ECO:0000256" key="3">
    <source>
        <dbReference type="ARBA" id="ARBA00004656"/>
    </source>
</evidence>
<feature type="region of interest" description="Disordered" evidence="4">
    <location>
        <begin position="161"/>
        <end position="185"/>
    </location>
</feature>
<evidence type="ECO:0000256" key="1">
    <source>
        <dbReference type="ARBA" id="ARBA00004127"/>
    </source>
</evidence>
<dbReference type="AlphaFoldDB" id="U6GXK4"/>
<feature type="compositionally biased region" description="Polar residues" evidence="4">
    <location>
        <begin position="1"/>
        <end position="12"/>
    </location>
</feature>
<feature type="region of interest" description="Disordered" evidence="4">
    <location>
        <begin position="311"/>
        <end position="480"/>
    </location>
</feature>
<sequence length="1262" mass="127426">MVSSEGGSTPSASPEGLGGASGAPEAQGAPVLELLGQQVRLYSQLQQLLQGPLASSLNPATLPRGPPNAAALQLTAASLLRLAEARRMALAVAAARPVGPQREGATPPLRGLPIYHHQQQQQQQQQLLLQQQQGQQQPVPDRNVLQAVRLLPLARRAGRSWEALGGPPEGPLNQQQQSGAPIGLQRPPAYSCLSSRLLAAASQSGGPQGAPSLGSFGGVCREGAALQRPPAAAPCVDSASVSAASVRLLHMLRRCSQLPPVEAPRAPGPVGGGAPEASQLPWHALVHAETGVEAPSFYPTHRAAAPAAAAAAAAATTSEPRGGSRLSAPLSSRQAATRRGTKRASADMQQSTRGPREGPGPPQGAPRGRPPHTGVPAAPPVAAAAKATQAAAAAEGTEGAEANAAATAPGAAAVARGPPDRKRRLPRPVGRPPKKKPLGGPPAGSRVEGPPAAEEDSLAGDESSTSSPLSSEGEESSGSACSEQLLVAAAAAAAAIPPRTAAELLRAPVLPLRIEGMHADHSNDAACDGGASGDAGDTAAAAAGATAAAADGATAAAVPAAAEAPAAETAAGGAPVVHSSDSAASTSPTLCEASTAAAATAAAATATVAAAAATAANATAAEEGVMSFRSSRVRRSMSPAGGPVGVCVSAREGGPPSNVQGAPDPLVCWHFHCPLCTYTAAAFRSVKQHALLLHRGSAADPKLSAAREGLRSPPYDPKEDYWLELGVSTQQTPNNTTHIKKPVTPQGAPGKGGTPLTGGSQGGPPGGLPGAEGPPLEGTLNNLVHSVDAEVKTETEEANNSGERGPPDSKLSLNPQSIGGPSGDRGGPSGDRGGPAGAPMIAGQQKESSACSSEGEGPQEEVTAYPVGYASSAAASAAAAASSAAADSLEEGPPTDTEGPPLVPLLPHLIDSGQTRSEPRPLKSCLIAHPRASAAAAAAASAAASAAAGCDGQQQQQDDHKQQQQQQQQQRRRVAFGSHVRVRLVDKELSTMEQLGAILGPVFGSTPPRGAAAATAMAAAAAATRLEAEDPPALGPLAHARTFDAAAAAAAADSPEEQQEGVLQGPQPSTLQPSFYGAAAAATVAAAETAAESAAANTTAATTAAPPPPAAAAAAAAGSAATANNKVYCLPAASPPEAAAGGAPRGPLRKKRKQKEQLQQTSDPGTDEQQQQQQQQQQPQQQQQQQQSQQQQQQQQLQQQLHEEEERSQRLDQLQQQQKQPMLQEQVQLHEQQPQTLQLQQQQQHQQQQQQPPDEAECQQLH</sequence>
<dbReference type="OrthoDB" id="349377at2759"/>
<feature type="region of interest" description="Disordered" evidence="4">
    <location>
        <begin position="1100"/>
        <end position="1262"/>
    </location>
</feature>
<dbReference type="GeneID" id="25271559"/>
<dbReference type="GO" id="GO:0005765">
    <property type="term" value="C:lysosomal membrane"/>
    <property type="evidence" value="ECO:0007669"/>
    <property type="project" value="UniProtKB-SubCell"/>
</dbReference>
<reference evidence="5" key="1">
    <citation type="submission" date="2013-10" db="EMBL/GenBank/DDBJ databases">
        <title>Genomic analysis of the causative agents of coccidiosis in chickens.</title>
        <authorList>
            <person name="Reid A.J."/>
            <person name="Blake D."/>
            <person name="Billington K."/>
            <person name="Browne H."/>
            <person name="Dunn M."/>
            <person name="Hung S."/>
            <person name="Kawahara F."/>
            <person name="Miranda-Saavedra D."/>
            <person name="Mourier T."/>
            <person name="Nagra H."/>
            <person name="Otto T.D."/>
            <person name="Rawlings N."/>
            <person name="Sanchez A."/>
            <person name="Sanders M."/>
            <person name="Subramaniam C."/>
            <person name="Tay Y."/>
            <person name="Dear P."/>
            <person name="Doerig C."/>
            <person name="Gruber A."/>
            <person name="Parkinson J."/>
            <person name="Shirley M."/>
            <person name="Wan K.L."/>
            <person name="Berriman M."/>
            <person name="Tomley F."/>
            <person name="Pain A."/>
        </authorList>
    </citation>
    <scope>NUCLEOTIDE SEQUENCE</scope>
    <source>
        <strain evidence="5">Houghton</strain>
    </source>
</reference>
<feature type="compositionally biased region" description="Low complexity" evidence="4">
    <location>
        <begin position="374"/>
        <end position="415"/>
    </location>
</feature>
<feature type="compositionally biased region" description="Basic and acidic residues" evidence="4">
    <location>
        <begin position="1201"/>
        <end position="1210"/>
    </location>
</feature>
<feature type="compositionally biased region" description="Low complexity" evidence="4">
    <location>
        <begin position="1211"/>
        <end position="1262"/>
    </location>
</feature>
<feature type="region of interest" description="Disordered" evidence="4">
    <location>
        <begin position="1"/>
        <end position="26"/>
    </location>
</feature>
<name>U6GXK4_EIMAC</name>
<feature type="region of interest" description="Disordered" evidence="4">
    <location>
        <begin position="731"/>
        <end position="780"/>
    </location>
</feature>
<feature type="compositionally biased region" description="Low complexity" evidence="4">
    <location>
        <begin position="1111"/>
        <end position="1124"/>
    </location>
</feature>
<evidence type="ECO:0000313" key="6">
    <source>
        <dbReference type="Proteomes" id="UP000018050"/>
    </source>
</evidence>
<feature type="compositionally biased region" description="Low complexity" evidence="4">
    <location>
        <begin position="460"/>
        <end position="480"/>
    </location>
</feature>
<feature type="region of interest" description="Disordered" evidence="4">
    <location>
        <begin position="792"/>
        <end position="924"/>
    </location>
</feature>
<comment type="subcellular location">
    <subcellularLocation>
        <location evidence="1">Endomembrane system</location>
        <topology evidence="1">Multi-pass membrane protein</topology>
    </subcellularLocation>
    <subcellularLocation>
        <location evidence="2">Endosome</location>
    </subcellularLocation>
    <subcellularLocation>
        <location evidence="3">Lysosome membrane</location>
    </subcellularLocation>
</comment>
<dbReference type="EMBL" id="HG673386">
    <property type="protein sequence ID" value="CDI83269.1"/>
    <property type="molecule type" value="Genomic_DNA"/>
</dbReference>
<feature type="compositionally biased region" description="Low complexity" evidence="4">
    <location>
        <begin position="938"/>
        <end position="956"/>
    </location>
</feature>
<accession>U6GXK4</accession>
<feature type="compositionally biased region" description="Gly residues" evidence="4">
    <location>
        <begin position="749"/>
        <end position="770"/>
    </location>
</feature>
<gene>
    <name evidence="5" type="ORF">EAH_00034890</name>
</gene>
<reference evidence="5" key="2">
    <citation type="submission" date="2013-10" db="EMBL/GenBank/DDBJ databases">
        <authorList>
            <person name="Aslett M."/>
        </authorList>
    </citation>
    <scope>NUCLEOTIDE SEQUENCE</scope>
    <source>
        <strain evidence="5">Houghton</strain>
    </source>
</reference>
<feature type="region of interest" description="Disordered" evidence="4">
    <location>
        <begin position="938"/>
        <end position="975"/>
    </location>
</feature>
<feature type="region of interest" description="Disordered" evidence="4">
    <location>
        <begin position="1046"/>
        <end position="1073"/>
    </location>
</feature>
<proteinExistence type="predicted"/>